<protein>
    <submittedName>
        <fullName evidence="1">HK97 gp10 family phage protein</fullName>
    </submittedName>
</protein>
<organism evidence="1 2">
    <name type="scientific">Streptomyces ossamyceticus</name>
    <dbReference type="NCBI Taxonomy" id="249581"/>
    <lineage>
        <taxon>Bacteria</taxon>
        <taxon>Bacillati</taxon>
        <taxon>Actinomycetota</taxon>
        <taxon>Actinomycetes</taxon>
        <taxon>Kitasatosporales</taxon>
        <taxon>Streptomycetaceae</taxon>
        <taxon>Streptomyces</taxon>
    </lineage>
</organism>
<gene>
    <name evidence="1" type="ORF">ABZZ21_30890</name>
</gene>
<dbReference type="Pfam" id="PF04883">
    <property type="entry name" value="HK97-gp10_like"/>
    <property type="match status" value="1"/>
</dbReference>
<keyword evidence="2" id="KW-1185">Reference proteome</keyword>
<dbReference type="EMBL" id="JBEXPZ010000045">
    <property type="protein sequence ID" value="MET9848871.1"/>
    <property type="molecule type" value="Genomic_DNA"/>
</dbReference>
<reference evidence="1 2" key="1">
    <citation type="submission" date="2024-06" db="EMBL/GenBank/DDBJ databases">
        <title>The Natural Products Discovery Center: Release of the First 8490 Sequenced Strains for Exploring Actinobacteria Biosynthetic Diversity.</title>
        <authorList>
            <person name="Kalkreuter E."/>
            <person name="Kautsar S.A."/>
            <person name="Yang D."/>
            <person name="Bader C.D."/>
            <person name="Teijaro C.N."/>
            <person name="Fluegel L."/>
            <person name="Davis C.M."/>
            <person name="Simpson J.R."/>
            <person name="Lauterbach L."/>
            <person name="Steele A.D."/>
            <person name="Gui C."/>
            <person name="Meng S."/>
            <person name="Li G."/>
            <person name="Viehrig K."/>
            <person name="Ye F."/>
            <person name="Su P."/>
            <person name="Kiefer A.F."/>
            <person name="Nichols A."/>
            <person name="Cepeda A.J."/>
            <person name="Yan W."/>
            <person name="Fan B."/>
            <person name="Jiang Y."/>
            <person name="Adhikari A."/>
            <person name="Zheng C.-J."/>
            <person name="Schuster L."/>
            <person name="Cowan T.M."/>
            <person name="Smanski M.J."/>
            <person name="Chevrette M.G."/>
            <person name="De Carvalho L.P.S."/>
            <person name="Shen B."/>
        </authorList>
    </citation>
    <scope>NUCLEOTIDE SEQUENCE [LARGE SCALE GENOMIC DNA]</scope>
    <source>
        <strain evidence="1 2">NPDC006434</strain>
    </source>
</reference>
<accession>A0ABV2V4X6</accession>
<comment type="caution">
    <text evidence="1">The sequence shown here is derived from an EMBL/GenBank/DDBJ whole genome shotgun (WGS) entry which is preliminary data.</text>
</comment>
<evidence type="ECO:0000313" key="2">
    <source>
        <dbReference type="Proteomes" id="UP001550210"/>
    </source>
</evidence>
<dbReference type="RefSeq" id="WP_355401026.1">
    <property type="nucleotide sequence ID" value="NZ_JBEXPZ010000045.1"/>
</dbReference>
<proteinExistence type="predicted"/>
<name>A0ABV2V4X6_9ACTN</name>
<sequence>MGAFRPDHAAIASLVHEDFVQADLHERADRVVAVAQGNAPVESGHYRDSIHAEDGPDGSVLIVSDVEYAAVIELGTRDADHPAHHTIANALDAARS</sequence>
<evidence type="ECO:0000313" key="1">
    <source>
        <dbReference type="EMBL" id="MET9848871.1"/>
    </source>
</evidence>
<dbReference type="Proteomes" id="UP001550210">
    <property type="component" value="Unassembled WGS sequence"/>
</dbReference>
<dbReference type="InterPro" id="IPR010064">
    <property type="entry name" value="HK97-gp10_tail"/>
</dbReference>